<evidence type="ECO:0000313" key="1">
    <source>
        <dbReference type="EMBL" id="VDO96911.1"/>
    </source>
</evidence>
<gene>
    <name evidence="1" type="ORF">SMRZ_LOCUS11759</name>
</gene>
<proteinExistence type="predicted"/>
<dbReference type="AlphaFoldDB" id="A0A183M6T4"/>
<accession>A0A183M6T4</accession>
<keyword evidence="2" id="KW-1185">Reference proteome</keyword>
<organism evidence="1 2">
    <name type="scientific">Schistosoma margrebowiei</name>
    <dbReference type="NCBI Taxonomy" id="48269"/>
    <lineage>
        <taxon>Eukaryota</taxon>
        <taxon>Metazoa</taxon>
        <taxon>Spiralia</taxon>
        <taxon>Lophotrochozoa</taxon>
        <taxon>Platyhelminthes</taxon>
        <taxon>Trematoda</taxon>
        <taxon>Digenea</taxon>
        <taxon>Strigeidida</taxon>
        <taxon>Schistosomatoidea</taxon>
        <taxon>Schistosomatidae</taxon>
        <taxon>Schistosoma</taxon>
    </lineage>
</organism>
<protein>
    <submittedName>
        <fullName evidence="1">Uncharacterized protein</fullName>
    </submittedName>
</protein>
<dbReference type="EMBL" id="UZAI01006817">
    <property type="protein sequence ID" value="VDO96911.1"/>
    <property type="molecule type" value="Genomic_DNA"/>
</dbReference>
<evidence type="ECO:0000313" key="2">
    <source>
        <dbReference type="Proteomes" id="UP000277204"/>
    </source>
</evidence>
<name>A0A183M6T4_9TREM</name>
<reference evidence="1 2" key="1">
    <citation type="submission" date="2018-11" db="EMBL/GenBank/DDBJ databases">
        <authorList>
            <consortium name="Pathogen Informatics"/>
        </authorList>
    </citation>
    <scope>NUCLEOTIDE SEQUENCE [LARGE SCALE GENOMIC DNA]</scope>
    <source>
        <strain evidence="1 2">Zambia</strain>
    </source>
</reference>
<sequence>MKKCKIIDYYFIFYALFINHIQIIICDQTSNIDTTNHKSDKLSSNLINITKHNGHSNKIKETIDNSIPNVGLEAAVISSAGLIGDGVVSSNK</sequence>
<dbReference type="Proteomes" id="UP000277204">
    <property type="component" value="Unassembled WGS sequence"/>
</dbReference>